<dbReference type="RefSeq" id="XP_012333610.1">
    <property type="nucleotide sequence ID" value="XM_012478187.1"/>
</dbReference>
<dbReference type="VEuPathDB" id="PlasmoDB:AK88_00539"/>
<evidence type="ECO:0000259" key="1">
    <source>
        <dbReference type="PROSITE" id="PS50967"/>
    </source>
</evidence>
<dbReference type="OrthoDB" id="382111at2759"/>
<evidence type="ECO:0000313" key="2">
    <source>
        <dbReference type="EMBL" id="KJP89828.1"/>
    </source>
</evidence>
<dbReference type="EMBL" id="KQ001648">
    <property type="protein sequence ID" value="KJP89828.1"/>
    <property type="molecule type" value="Genomic_DNA"/>
</dbReference>
<sequence>MKRGKVINNLHKQIKSLEDNNIPYKYYSASHNVNIQNYLSDRKVRYSCPPNSYLSLNDLLKLIDTLEHHDSAEVKRRDYNADRAANQMTNRKVKEDEYMYCQFSGVPNDPVHNNVLVKERSFCDQGDYESNVYHEDYRNYDKYANNDSRVNYRYGEHSSTYKHHLDQSYEENPMRDNISQNNYYPIGLNPNSPIYKNTSNFGESDTISITSPTPYESNCMNRTNQTMVETSSRTPAHRTDDSLLHNLLQCRANLSKWNNITDPEKVISTKNLKLLLLHRPNSIDDIKNLNLTGFGENKIKKYGYEFLNVFLSGHTDES</sequence>
<dbReference type="GO" id="GO:0003676">
    <property type="term" value="F:nucleic acid binding"/>
    <property type="evidence" value="ECO:0007669"/>
    <property type="project" value="InterPro"/>
</dbReference>
<dbReference type="AlphaFoldDB" id="A0A0D9QSC2"/>
<gene>
    <name evidence="2" type="ORF">AK88_00539</name>
</gene>
<name>A0A0D9QSC2_PLAFR</name>
<reference evidence="2 3" key="1">
    <citation type="submission" date="2014-03" db="EMBL/GenBank/DDBJ databases">
        <title>The Genome Sequence of Plasmodium fragile nilgiri.</title>
        <authorList>
            <consortium name="The Broad Institute Genomics Platform"/>
            <consortium name="The Broad Institute Genome Sequencing Center for Infectious Disease"/>
            <person name="Neafsey D."/>
            <person name="Duraisingh M."/>
            <person name="Young S.K."/>
            <person name="Zeng Q."/>
            <person name="Gargeya S."/>
            <person name="Abouelleil A."/>
            <person name="Alvarado L."/>
            <person name="Chapman S.B."/>
            <person name="Gainer-Dewar J."/>
            <person name="Goldberg J."/>
            <person name="Griggs A."/>
            <person name="Gujja S."/>
            <person name="Hansen M."/>
            <person name="Howarth C."/>
            <person name="Imamovic A."/>
            <person name="Larimer J."/>
            <person name="Pearson M."/>
            <person name="Poon T.W."/>
            <person name="Priest M."/>
            <person name="Roberts A."/>
            <person name="Saif S."/>
            <person name="Shea T."/>
            <person name="Sykes S."/>
            <person name="Wortman J."/>
            <person name="Nusbaum C."/>
            <person name="Birren B."/>
        </authorList>
    </citation>
    <scope>NUCLEOTIDE SEQUENCE [LARGE SCALE GENOMIC DNA]</scope>
    <source>
        <strain evidence="3">nilgiri</strain>
    </source>
</reference>
<organism evidence="2 3">
    <name type="scientific">Plasmodium fragile</name>
    <dbReference type="NCBI Taxonomy" id="5857"/>
    <lineage>
        <taxon>Eukaryota</taxon>
        <taxon>Sar</taxon>
        <taxon>Alveolata</taxon>
        <taxon>Apicomplexa</taxon>
        <taxon>Aconoidasida</taxon>
        <taxon>Haemosporida</taxon>
        <taxon>Plasmodiidae</taxon>
        <taxon>Plasmodium</taxon>
        <taxon>Plasmodium (Plasmodium)</taxon>
    </lineage>
</organism>
<dbReference type="PROSITE" id="PS50967">
    <property type="entry name" value="HRDC"/>
    <property type="match status" value="1"/>
</dbReference>
<evidence type="ECO:0000313" key="3">
    <source>
        <dbReference type="Proteomes" id="UP000054561"/>
    </source>
</evidence>
<dbReference type="InterPro" id="IPR044876">
    <property type="entry name" value="HRDC_dom_sf"/>
</dbReference>
<dbReference type="OMA" id="NMSNHNM"/>
<feature type="domain" description="HRDC" evidence="1">
    <location>
        <begin position="237"/>
        <end position="318"/>
    </location>
</feature>
<dbReference type="Gene3D" id="1.10.150.80">
    <property type="entry name" value="HRDC domain"/>
    <property type="match status" value="1"/>
</dbReference>
<dbReference type="InterPro" id="IPR010997">
    <property type="entry name" value="HRDC-like_sf"/>
</dbReference>
<keyword evidence="3" id="KW-1185">Reference proteome</keyword>
<accession>A0A0D9QSC2</accession>
<dbReference type="GO" id="GO:0000166">
    <property type="term" value="F:nucleotide binding"/>
    <property type="evidence" value="ECO:0007669"/>
    <property type="project" value="InterPro"/>
</dbReference>
<protein>
    <recommendedName>
        <fullName evidence="1">HRDC domain-containing protein</fullName>
    </recommendedName>
</protein>
<proteinExistence type="predicted"/>
<dbReference type="Proteomes" id="UP000054561">
    <property type="component" value="Unassembled WGS sequence"/>
</dbReference>
<dbReference type="SUPFAM" id="SSF47819">
    <property type="entry name" value="HRDC-like"/>
    <property type="match status" value="1"/>
</dbReference>
<dbReference type="InterPro" id="IPR002121">
    <property type="entry name" value="HRDC_dom"/>
</dbReference>
<dbReference type="GeneID" id="24265853"/>